<feature type="domain" description="DUF4220" evidence="2">
    <location>
        <begin position="68"/>
        <end position="410"/>
    </location>
</feature>
<feature type="transmembrane region" description="Helical" evidence="1">
    <location>
        <begin position="537"/>
        <end position="558"/>
    </location>
</feature>
<dbReference type="PANTHER" id="PTHR31325">
    <property type="entry name" value="OS01G0798800 PROTEIN-RELATED"/>
    <property type="match status" value="1"/>
</dbReference>
<comment type="caution">
    <text evidence="3">The sequence shown here is derived from an EMBL/GenBank/DDBJ whole genome shotgun (WGS) entry which is preliminary data.</text>
</comment>
<name>A0ABC8UDE6_9AQUA</name>
<protein>
    <recommendedName>
        <fullName evidence="2">DUF4220 domain-containing protein</fullName>
    </recommendedName>
</protein>
<evidence type="ECO:0000313" key="4">
    <source>
        <dbReference type="Proteomes" id="UP001642360"/>
    </source>
</evidence>
<accession>A0ABC8UDE6</accession>
<dbReference type="Proteomes" id="UP001642360">
    <property type="component" value="Unassembled WGS sequence"/>
</dbReference>
<feature type="transmembrane region" description="Helical" evidence="1">
    <location>
        <begin position="65"/>
        <end position="85"/>
    </location>
</feature>
<proteinExistence type="predicted"/>
<gene>
    <name evidence="3" type="ORF">ILEXP_LOCUS48240</name>
</gene>
<feature type="transmembrane region" description="Helical" evidence="1">
    <location>
        <begin position="345"/>
        <end position="367"/>
    </location>
</feature>
<evidence type="ECO:0000313" key="3">
    <source>
        <dbReference type="EMBL" id="CAK9178308.1"/>
    </source>
</evidence>
<feature type="transmembrane region" description="Helical" evidence="1">
    <location>
        <begin position="160"/>
        <end position="177"/>
    </location>
</feature>
<keyword evidence="4" id="KW-1185">Reference proteome</keyword>
<keyword evidence="1" id="KW-0812">Transmembrane</keyword>
<evidence type="ECO:0000256" key="1">
    <source>
        <dbReference type="SAM" id="Phobius"/>
    </source>
</evidence>
<dbReference type="InterPro" id="IPR025315">
    <property type="entry name" value="DUF4220"/>
</dbReference>
<feature type="transmembrane region" description="Helical" evidence="1">
    <location>
        <begin position="34"/>
        <end position="53"/>
    </location>
</feature>
<feature type="transmembrane region" description="Helical" evidence="1">
    <location>
        <begin position="105"/>
        <end position="125"/>
    </location>
</feature>
<keyword evidence="1" id="KW-0472">Membrane</keyword>
<sequence length="692" mass="79980">MLFTAATALIYVERRSLVKVFPDGVKKVWTEWELRVLILLSLTLQVVLILLGNRRKYIPKTRIRVILWCAYLLADWTATVALGVISKDAQQECPKNGANDNSELMAFWAPFLLLHLGGPDTITAYSLEDNELWLRHFVGLMIQTGVAFYIFLMALPGSTWLPILSIAIFGAGLIKYCERTWALMSANPEHLRDSMLTRPDPGPNYAKFMEEFTLKKAEGFHVETDQVIELPVPNDRPYPPGQGKLICEAYDLFQTFKRLFMDLILSFQDQDSSRAYFENLLPKDAFHVVEVELGFAYDVLYTKAPMVYTIGGCILRLVSFFSTFIALVAFVLLSGKHAYHKVDLVITYLLLVVAVLLEIYAFYVMLVSDWTDHWLSKHDRTRDSLISPCLRQRKTKQWWSNLMAQYNLLSVCFEEKPAVCYKIQRILQIDGFREKHRYKTYSKVSPKLKDLIFKHFKQFIVKNSNYDHRALCTHKGSFALRENEDVFRKISWSISEEFDKNVLIWHIATDLCYHLDVHDNPGAVPSNCRESKNISDYMLYLLVMCPYMLPIGIGLIRFRDTCAEAKEFFKERSPTKVGVDACRKLLDVNTEVPPEKVKGDRSKSVLFHACLLAKELRKLEKEKRLDKWELINREWVEMLAYAATHCRGNHHAQQLRKGGELLTHVWLLMAHLGITEQFQISQGHARAKLIVK</sequence>
<dbReference type="AlphaFoldDB" id="A0ABC8UDE6"/>
<feature type="transmembrane region" description="Helical" evidence="1">
    <location>
        <begin position="313"/>
        <end position="333"/>
    </location>
</feature>
<feature type="transmembrane region" description="Helical" evidence="1">
    <location>
        <begin position="137"/>
        <end position="154"/>
    </location>
</feature>
<dbReference type="InterPro" id="IPR007658">
    <property type="entry name" value="DUF594"/>
</dbReference>
<keyword evidence="1" id="KW-1133">Transmembrane helix</keyword>
<dbReference type="Pfam" id="PF13968">
    <property type="entry name" value="DUF4220"/>
    <property type="match status" value="1"/>
</dbReference>
<evidence type="ECO:0000259" key="2">
    <source>
        <dbReference type="Pfam" id="PF13968"/>
    </source>
</evidence>
<reference evidence="3 4" key="1">
    <citation type="submission" date="2024-02" db="EMBL/GenBank/DDBJ databases">
        <authorList>
            <person name="Vignale AGUSTIN F."/>
            <person name="Sosa J E."/>
            <person name="Modenutti C."/>
        </authorList>
    </citation>
    <scope>NUCLEOTIDE SEQUENCE [LARGE SCALE GENOMIC DNA]</scope>
</reference>
<organism evidence="3 4">
    <name type="scientific">Ilex paraguariensis</name>
    <name type="common">yerba mate</name>
    <dbReference type="NCBI Taxonomy" id="185542"/>
    <lineage>
        <taxon>Eukaryota</taxon>
        <taxon>Viridiplantae</taxon>
        <taxon>Streptophyta</taxon>
        <taxon>Embryophyta</taxon>
        <taxon>Tracheophyta</taxon>
        <taxon>Spermatophyta</taxon>
        <taxon>Magnoliopsida</taxon>
        <taxon>eudicotyledons</taxon>
        <taxon>Gunneridae</taxon>
        <taxon>Pentapetalae</taxon>
        <taxon>asterids</taxon>
        <taxon>campanulids</taxon>
        <taxon>Aquifoliales</taxon>
        <taxon>Aquifoliaceae</taxon>
        <taxon>Ilex</taxon>
    </lineage>
</organism>
<dbReference type="Pfam" id="PF04578">
    <property type="entry name" value="DUF594"/>
    <property type="match status" value="1"/>
</dbReference>
<dbReference type="EMBL" id="CAUOFW020007279">
    <property type="protein sequence ID" value="CAK9178308.1"/>
    <property type="molecule type" value="Genomic_DNA"/>
</dbReference>